<comment type="caution">
    <text evidence="1">The sequence shown here is derived from an EMBL/GenBank/DDBJ whole genome shotgun (WGS) entry which is preliminary data.</text>
</comment>
<dbReference type="InterPro" id="IPR036583">
    <property type="entry name" value="23S_rRNA_IVS_sf"/>
</dbReference>
<dbReference type="PANTHER" id="PTHR38471">
    <property type="entry name" value="FOUR HELIX BUNDLE PROTEIN"/>
    <property type="match status" value="1"/>
</dbReference>
<name>A0A1F8DVN6_9BACT</name>
<dbReference type="PANTHER" id="PTHR38471:SF2">
    <property type="entry name" value="FOUR HELIX BUNDLE PROTEIN"/>
    <property type="match status" value="1"/>
</dbReference>
<evidence type="ECO:0000313" key="2">
    <source>
        <dbReference type="Proteomes" id="UP000176422"/>
    </source>
</evidence>
<proteinExistence type="predicted"/>
<evidence type="ECO:0008006" key="3">
    <source>
        <dbReference type="Google" id="ProtNLM"/>
    </source>
</evidence>
<dbReference type="Pfam" id="PF05635">
    <property type="entry name" value="23S_rRNA_IVP"/>
    <property type="match status" value="1"/>
</dbReference>
<reference evidence="1 2" key="1">
    <citation type="journal article" date="2016" name="Nat. Commun.">
        <title>Thousands of microbial genomes shed light on interconnected biogeochemical processes in an aquifer system.</title>
        <authorList>
            <person name="Anantharaman K."/>
            <person name="Brown C.T."/>
            <person name="Hug L.A."/>
            <person name="Sharon I."/>
            <person name="Castelle C.J."/>
            <person name="Probst A.J."/>
            <person name="Thomas B.C."/>
            <person name="Singh A."/>
            <person name="Wilkins M.J."/>
            <person name="Karaoz U."/>
            <person name="Brodie E.L."/>
            <person name="Williams K.H."/>
            <person name="Hubbard S.S."/>
            <person name="Banfield J.F."/>
        </authorList>
    </citation>
    <scope>NUCLEOTIDE SEQUENCE [LARGE SCALE GENOMIC DNA]</scope>
</reference>
<dbReference type="SUPFAM" id="SSF158446">
    <property type="entry name" value="IVS-encoded protein-like"/>
    <property type="match status" value="1"/>
</dbReference>
<dbReference type="Proteomes" id="UP000176422">
    <property type="component" value="Unassembled WGS sequence"/>
</dbReference>
<dbReference type="Gene3D" id="1.20.1440.60">
    <property type="entry name" value="23S rRNA-intervening sequence"/>
    <property type="match status" value="1"/>
</dbReference>
<evidence type="ECO:0000313" key="1">
    <source>
        <dbReference type="EMBL" id="OGM92671.1"/>
    </source>
</evidence>
<accession>A0A1F8DVN6</accession>
<dbReference type="AlphaFoldDB" id="A0A1F8DVN6"/>
<protein>
    <recommendedName>
        <fullName evidence="3">Four helix bundle protein</fullName>
    </recommendedName>
</protein>
<sequence length="105" mass="12005">MNKFRFLEWNVYRESKELLNTTFNIVGQLPKEYRYELGSQMIRSAFSIVLNMAEGSGKRSDKEMNRYFEIALGSASETLAAADVLRDKIDGIARQSGGFKKKLDN</sequence>
<gene>
    <name evidence="1" type="ORF">A2372_00485</name>
</gene>
<dbReference type="EMBL" id="MGIT01000003">
    <property type="protein sequence ID" value="OGM92671.1"/>
    <property type="molecule type" value="Genomic_DNA"/>
</dbReference>
<dbReference type="InterPro" id="IPR012657">
    <property type="entry name" value="23S_rRNA-intervening_sequence"/>
</dbReference>
<dbReference type="STRING" id="1802559.A2372_00485"/>
<dbReference type="NCBIfam" id="TIGR02436">
    <property type="entry name" value="four helix bundle protein"/>
    <property type="match status" value="1"/>
</dbReference>
<organism evidence="1 2">
    <name type="scientific">Candidatus Wolfebacteria bacterium RIFOXYB1_FULL_54_12</name>
    <dbReference type="NCBI Taxonomy" id="1802559"/>
    <lineage>
        <taxon>Bacteria</taxon>
        <taxon>Candidatus Wolfeibacteriota</taxon>
    </lineage>
</organism>